<keyword evidence="2" id="KW-1185">Reference proteome</keyword>
<comment type="caution">
    <text evidence="1">The sequence shown here is derived from an EMBL/GenBank/DDBJ whole genome shotgun (WGS) entry which is preliminary data.</text>
</comment>
<evidence type="ECO:0000313" key="2">
    <source>
        <dbReference type="Proteomes" id="UP000693946"/>
    </source>
</evidence>
<dbReference type="Proteomes" id="UP000693946">
    <property type="component" value="Linkage Group LG13"/>
</dbReference>
<gene>
    <name evidence="1" type="ORF">JOB18_024352</name>
</gene>
<evidence type="ECO:0000313" key="1">
    <source>
        <dbReference type="EMBL" id="KAG7516162.1"/>
    </source>
</evidence>
<protein>
    <submittedName>
        <fullName evidence="1">Uncharacterized protein</fullName>
    </submittedName>
</protein>
<reference evidence="1 2" key="1">
    <citation type="journal article" date="2021" name="Sci. Rep.">
        <title>Chromosome anchoring in Senegalese sole (Solea senegalensis) reveals sex-associated markers and genome rearrangements in flatfish.</title>
        <authorList>
            <person name="Guerrero-Cozar I."/>
            <person name="Gomez-Garrido J."/>
            <person name="Berbel C."/>
            <person name="Martinez-Blanch J.F."/>
            <person name="Alioto T."/>
            <person name="Claros M.G."/>
            <person name="Gagnaire P.A."/>
            <person name="Manchado M."/>
        </authorList>
    </citation>
    <scope>NUCLEOTIDE SEQUENCE [LARGE SCALE GENOMIC DNA]</scope>
    <source>
        <strain evidence="1">Sse05_10M</strain>
    </source>
</reference>
<dbReference type="EMBL" id="JAGKHQ010000005">
    <property type="protein sequence ID" value="KAG7516162.1"/>
    <property type="molecule type" value="Genomic_DNA"/>
</dbReference>
<accession>A0AAV6SI14</accession>
<name>A0AAV6SI14_SOLSE</name>
<proteinExistence type="predicted"/>
<sequence length="80" mass="8854">MMGATHGGERTVLASLQFHGFDRKREVDKVLDQVEALMAEESGYSEKLIHSKQSECQRLPQKPFVFRGGHGAKDCCSGSD</sequence>
<dbReference type="AlphaFoldDB" id="A0AAV6SI14"/>
<organism evidence="1 2">
    <name type="scientific">Solea senegalensis</name>
    <name type="common">Senegalese sole</name>
    <dbReference type="NCBI Taxonomy" id="28829"/>
    <lineage>
        <taxon>Eukaryota</taxon>
        <taxon>Metazoa</taxon>
        <taxon>Chordata</taxon>
        <taxon>Craniata</taxon>
        <taxon>Vertebrata</taxon>
        <taxon>Euteleostomi</taxon>
        <taxon>Actinopterygii</taxon>
        <taxon>Neopterygii</taxon>
        <taxon>Teleostei</taxon>
        <taxon>Neoteleostei</taxon>
        <taxon>Acanthomorphata</taxon>
        <taxon>Carangaria</taxon>
        <taxon>Pleuronectiformes</taxon>
        <taxon>Pleuronectoidei</taxon>
        <taxon>Soleidae</taxon>
        <taxon>Solea</taxon>
    </lineage>
</organism>